<keyword evidence="1" id="KW-0175">Coiled coil</keyword>
<keyword evidence="3" id="KW-1185">Reference proteome</keyword>
<sequence length="199" mass="23588">MTELEQALKKIDSKLRLLKFTRDDVPRIQEKNELKAAERLQKALEQQIDSVHEQMVEIQALKIENGDQPDDVRKWSLEIEKQVAEYEQVTEDVKRTFKSLRDEALLEAKWEEEKVEEEKRKRRFEEELKLEEARMEIKREFEKKLEQDKSKSAKESGAKLPKLTITYFKVPIWIGCSSGTSSKPTLIRLQLPKWQSFLI</sequence>
<dbReference type="Proteomes" id="UP001159405">
    <property type="component" value="Unassembled WGS sequence"/>
</dbReference>
<evidence type="ECO:0000313" key="3">
    <source>
        <dbReference type="Proteomes" id="UP001159405"/>
    </source>
</evidence>
<comment type="caution">
    <text evidence="2">The sequence shown here is derived from an EMBL/GenBank/DDBJ whole genome shotgun (WGS) entry which is preliminary data.</text>
</comment>
<proteinExistence type="predicted"/>
<feature type="coiled-coil region" evidence="1">
    <location>
        <begin position="27"/>
        <end position="134"/>
    </location>
</feature>
<organism evidence="2 3">
    <name type="scientific">Porites lobata</name>
    <dbReference type="NCBI Taxonomy" id="104759"/>
    <lineage>
        <taxon>Eukaryota</taxon>
        <taxon>Metazoa</taxon>
        <taxon>Cnidaria</taxon>
        <taxon>Anthozoa</taxon>
        <taxon>Hexacorallia</taxon>
        <taxon>Scleractinia</taxon>
        <taxon>Fungiina</taxon>
        <taxon>Poritidae</taxon>
        <taxon>Porites</taxon>
    </lineage>
</organism>
<dbReference type="EMBL" id="CALNXK010000109">
    <property type="protein sequence ID" value="CAH3157851.1"/>
    <property type="molecule type" value="Genomic_DNA"/>
</dbReference>
<gene>
    <name evidence="2" type="ORF">PLOB_00002539</name>
</gene>
<protein>
    <submittedName>
        <fullName evidence="2">Uncharacterized protein</fullName>
    </submittedName>
</protein>
<reference evidence="2 3" key="1">
    <citation type="submission" date="2022-05" db="EMBL/GenBank/DDBJ databases">
        <authorList>
            <consortium name="Genoscope - CEA"/>
            <person name="William W."/>
        </authorList>
    </citation>
    <scope>NUCLEOTIDE SEQUENCE [LARGE SCALE GENOMIC DNA]</scope>
</reference>
<evidence type="ECO:0000313" key="2">
    <source>
        <dbReference type="EMBL" id="CAH3157851.1"/>
    </source>
</evidence>
<name>A0ABN8Q5Z2_9CNID</name>
<accession>A0ABN8Q5Z2</accession>
<evidence type="ECO:0000256" key="1">
    <source>
        <dbReference type="SAM" id="Coils"/>
    </source>
</evidence>